<evidence type="ECO:0000256" key="9">
    <source>
        <dbReference type="SAM" id="MobiDB-lite"/>
    </source>
</evidence>
<dbReference type="Gene3D" id="1.20.1280.50">
    <property type="match status" value="1"/>
</dbReference>
<keyword evidence="13" id="KW-1185">Reference proteome</keyword>
<name>A0ABM1BC25_LIMPO</name>
<feature type="region of interest" description="Disordered" evidence="9">
    <location>
        <begin position="859"/>
        <end position="1015"/>
    </location>
</feature>
<dbReference type="Gene3D" id="2.60.120.650">
    <property type="entry name" value="Cupin"/>
    <property type="match status" value="1"/>
</dbReference>
<evidence type="ECO:0000256" key="2">
    <source>
        <dbReference type="ARBA" id="ARBA00022771"/>
    </source>
</evidence>
<feature type="domain" description="PHD-type" evidence="10">
    <location>
        <begin position="629"/>
        <end position="698"/>
    </location>
</feature>
<dbReference type="InterPro" id="IPR032675">
    <property type="entry name" value="LRR_dom_sf"/>
</dbReference>
<feature type="compositionally biased region" description="Basic and acidic residues" evidence="9">
    <location>
        <begin position="900"/>
        <end position="910"/>
    </location>
</feature>
<evidence type="ECO:0000259" key="10">
    <source>
        <dbReference type="PROSITE" id="PS50016"/>
    </source>
</evidence>
<dbReference type="InterPro" id="IPR006553">
    <property type="entry name" value="Leu-rich_rpt_Cys-con_subtyp"/>
</dbReference>
<keyword evidence="2 8" id="KW-0863">Zinc-finger</keyword>
<dbReference type="Pfam" id="PF16866">
    <property type="entry name" value="PHD_4"/>
    <property type="match status" value="1"/>
</dbReference>
<keyword evidence="1" id="KW-0479">Metal-binding</keyword>
<evidence type="ECO:0000313" key="13">
    <source>
        <dbReference type="Proteomes" id="UP000694941"/>
    </source>
</evidence>
<dbReference type="PROSITE" id="PS51184">
    <property type="entry name" value="JMJC"/>
    <property type="match status" value="1"/>
</dbReference>
<feature type="compositionally biased region" description="Polar residues" evidence="9">
    <location>
        <begin position="721"/>
        <end position="734"/>
    </location>
</feature>
<dbReference type="PROSITE" id="PS51058">
    <property type="entry name" value="ZF_CXXC"/>
    <property type="match status" value="1"/>
</dbReference>
<evidence type="ECO:0000256" key="4">
    <source>
        <dbReference type="ARBA" id="ARBA00023002"/>
    </source>
</evidence>
<feature type="region of interest" description="Disordered" evidence="9">
    <location>
        <begin position="540"/>
        <end position="576"/>
    </location>
</feature>
<evidence type="ECO:0000256" key="1">
    <source>
        <dbReference type="ARBA" id="ARBA00022723"/>
    </source>
</evidence>
<evidence type="ECO:0000256" key="7">
    <source>
        <dbReference type="ARBA" id="ARBA00023163"/>
    </source>
</evidence>
<feature type="compositionally biased region" description="Basic and acidic residues" evidence="9">
    <location>
        <begin position="989"/>
        <end position="1002"/>
    </location>
</feature>
<evidence type="ECO:0000256" key="6">
    <source>
        <dbReference type="ARBA" id="ARBA00023015"/>
    </source>
</evidence>
<evidence type="ECO:0000259" key="11">
    <source>
        <dbReference type="PROSITE" id="PS51058"/>
    </source>
</evidence>
<feature type="compositionally biased region" description="Low complexity" evidence="9">
    <location>
        <begin position="859"/>
        <end position="877"/>
    </location>
</feature>
<feature type="compositionally biased region" description="Basic and acidic residues" evidence="9">
    <location>
        <begin position="953"/>
        <end position="971"/>
    </location>
</feature>
<feature type="region of interest" description="Disordered" evidence="9">
    <location>
        <begin position="1"/>
        <end position="29"/>
    </location>
</feature>
<evidence type="ECO:0000256" key="5">
    <source>
        <dbReference type="ARBA" id="ARBA00023004"/>
    </source>
</evidence>
<reference evidence="14" key="1">
    <citation type="submission" date="2025-08" db="UniProtKB">
        <authorList>
            <consortium name="RefSeq"/>
        </authorList>
    </citation>
    <scope>IDENTIFICATION</scope>
    <source>
        <tissue evidence="14">Muscle</tissue>
    </source>
</reference>
<keyword evidence="5" id="KW-0408">Iron</keyword>
<dbReference type="SMART" id="SM00367">
    <property type="entry name" value="LRR_CC"/>
    <property type="match status" value="6"/>
</dbReference>
<organism evidence="13 14">
    <name type="scientific">Limulus polyphemus</name>
    <name type="common">Atlantic horseshoe crab</name>
    <dbReference type="NCBI Taxonomy" id="6850"/>
    <lineage>
        <taxon>Eukaryota</taxon>
        <taxon>Metazoa</taxon>
        <taxon>Ecdysozoa</taxon>
        <taxon>Arthropoda</taxon>
        <taxon>Chelicerata</taxon>
        <taxon>Merostomata</taxon>
        <taxon>Xiphosura</taxon>
        <taxon>Limulidae</taxon>
        <taxon>Limulus</taxon>
    </lineage>
</organism>
<dbReference type="CDD" id="cd15555">
    <property type="entry name" value="PHD_KDM2A_2B"/>
    <property type="match status" value="1"/>
</dbReference>
<dbReference type="InterPro" id="IPR057207">
    <property type="entry name" value="FBXL15_LRR"/>
</dbReference>
<evidence type="ECO:0000313" key="14">
    <source>
        <dbReference type="RefSeq" id="XP_013778988.1"/>
    </source>
</evidence>
<dbReference type="InterPro" id="IPR001810">
    <property type="entry name" value="F-box_dom"/>
</dbReference>
<evidence type="ECO:0000256" key="3">
    <source>
        <dbReference type="ARBA" id="ARBA00022833"/>
    </source>
</evidence>
<dbReference type="InterPro" id="IPR019787">
    <property type="entry name" value="Znf_PHD-finger"/>
</dbReference>
<dbReference type="PANTHER" id="PTHR23123">
    <property type="entry name" value="PHD/F-BOX CONTAINING PROTEIN"/>
    <property type="match status" value="1"/>
</dbReference>
<evidence type="ECO:0000256" key="8">
    <source>
        <dbReference type="PROSITE-ProRule" id="PRU00509"/>
    </source>
</evidence>
<feature type="domain" description="CXXC-type" evidence="11">
    <location>
        <begin position="576"/>
        <end position="622"/>
    </location>
</feature>
<dbReference type="InterPro" id="IPR041667">
    <property type="entry name" value="Cupin_8"/>
</dbReference>
<dbReference type="PROSITE" id="PS50016">
    <property type="entry name" value="ZF_PHD_2"/>
    <property type="match status" value="1"/>
</dbReference>
<keyword evidence="6" id="KW-0805">Transcription regulation</keyword>
<dbReference type="Pfam" id="PF12937">
    <property type="entry name" value="F-box-like"/>
    <property type="match status" value="1"/>
</dbReference>
<dbReference type="SUPFAM" id="SSF51197">
    <property type="entry name" value="Clavaminate synthase-like"/>
    <property type="match status" value="1"/>
</dbReference>
<dbReference type="Pfam" id="PF02008">
    <property type="entry name" value="zf-CXXC"/>
    <property type="match status" value="1"/>
</dbReference>
<evidence type="ECO:0000259" key="12">
    <source>
        <dbReference type="PROSITE" id="PS51184"/>
    </source>
</evidence>
<keyword evidence="4" id="KW-0560">Oxidoreductase</keyword>
<feature type="region of interest" description="Disordered" evidence="9">
    <location>
        <begin position="702"/>
        <end position="831"/>
    </location>
</feature>
<feature type="domain" description="JmjC" evidence="12">
    <location>
        <begin position="153"/>
        <end position="321"/>
    </location>
</feature>
<dbReference type="InterPro" id="IPR019786">
    <property type="entry name" value="Zinc_finger_PHD-type_CS"/>
</dbReference>
<feature type="compositionally biased region" description="Polar residues" evidence="9">
    <location>
        <begin position="741"/>
        <end position="752"/>
    </location>
</feature>
<sequence length="1326" mass="150429">MATSGSSSSMSVNDGTPLHSKRVKERRHYTDDCLQDEEIEGRRLFSVEEKLASNRFGPFFVKDMKGEDFSLKYLQERGLDFPLLFKEKSGLGMRMPSDNFTVNDVRQCVGSRRMLDVMDVTTQKDVEMSMKEWCKYFENPNRDKLLNVISLEFSHTRLEHYVESPTVVRQVDWVDWVWPQHLKESQTEATNAIEEMKYPKVQKYCLMSVKGCYTDFHIDFGGTSVWYHIIRGKKVFWLIPPTERNLTLYEQWVLSGKQGDVFFGDTVEKCARVELKTGYTFFIPTGWIHAVYTPEDTLVFGGNFLHSFAIERQLRIAEIEDATHVPVKFRYPFYTEMLWYVLQRYVHSVMRKNHLLCDVDGEPMNSSGSQSKKKEKIVVKTEPICGPHMTSNGNEDTSDTNHLSQYIKLAPPHASQVTSPKIDCEKYPSVNGRKLNEISDTKPLLKQENLTVSPYDSKPLTETVNGENLDKPKESKNIHLTQFELSGLKTIVQWLQRLPANKKCVPDLIANPEALLLDIKVLLRDHKNDNPHMSCTGKPILWWPESKKPKPKPRTSIPSGTKGKSGGKNSGNNNNARRRRTRCKKCEACLRSDCGECHFCKDMKKFGGPGRMKQSCISRQCMAPVLPHTACCMICGRDGWEKVSNPQDNELASLMECSQCWEIVHPTCLRERFPELPPEGSFNDDLPNSWECPKCCRDGKPEQVKPRHVKGGRQKHPETPRPTQSTTSEVVSNNHTEHGNLKTTTSISQEIEGSTEKDTLGTNDFSPVKKKIKLESTNQQDKQDRESSSSSDGESEKKLTSRKLSFTSEDKVGEEISGPSLPKRKSMFSDQYKHRCAELKKQATQAHVRSCAKYPLSIKSSQKLSSSKSALKASCQSMKQPNPDIHPRSPRSVSGVATKKHGETARERLVRSLKGLKKNSEFRRHTIMKMKPRPLDNINVSSSSKQDSPQSPREFDKCEVKVEKVDSDSAPKRPKALTSLQDDGQAEQRGTKRLVEDSDQSKIEQTQGERTLPPHAPRITMTLRNKPNLRKPKYVVRPAPLLENLIETRKILKNGSNNLALKKDVMLPVFHYLSAGDLFTCQLVCKTWNRWTVDPSLWTYMDFSRKKITANILMGIVRRQPVSLNLSWTNISRRQLSWLIARLPQLKILVLSGCSAAAVSSLCTCYCPLLSSLDISWVEGLTDSFIRELLSSPSDSRPGFVEAKTRLRQLQEIRVSGADISDVSVRLLAHHLSLLSRLDLSHCHKVTDMGIAVLGAAKSNRLTALDVSSCANISNTSLEALRRCTNLSYLDMRECPQVTEAACQKFVAQSRQKLTTRGEKLIKKHW</sequence>
<dbReference type="InterPro" id="IPR013083">
    <property type="entry name" value="Znf_RING/FYVE/PHD"/>
</dbReference>
<dbReference type="GeneID" id="106463496"/>
<dbReference type="RefSeq" id="XP_013778988.1">
    <property type="nucleotide sequence ID" value="XM_013923534.2"/>
</dbReference>
<dbReference type="Gene3D" id="3.30.40.10">
    <property type="entry name" value="Zinc/RING finger domain, C3HC4 (zinc finger)"/>
    <property type="match status" value="1"/>
</dbReference>
<feature type="compositionally biased region" description="Low complexity" evidence="9">
    <location>
        <begin position="941"/>
        <end position="952"/>
    </location>
</feature>
<protein>
    <submittedName>
        <fullName evidence="14">Lysine-specific demethylase 2A-like</fullName>
    </submittedName>
</protein>
<dbReference type="Gene3D" id="1.20.58.1360">
    <property type="match status" value="1"/>
</dbReference>
<dbReference type="Pfam" id="PF13621">
    <property type="entry name" value="Cupin_8"/>
    <property type="match status" value="1"/>
</dbReference>
<dbReference type="InterPro" id="IPR050690">
    <property type="entry name" value="JHDM1_Histone_Demethylase"/>
</dbReference>
<keyword evidence="7" id="KW-0804">Transcription</keyword>
<feature type="compositionally biased region" description="Low complexity" evidence="9">
    <location>
        <begin position="1"/>
        <end position="11"/>
    </location>
</feature>
<dbReference type="Proteomes" id="UP000694941">
    <property type="component" value="Unplaced"/>
</dbReference>
<dbReference type="SUPFAM" id="SSF52047">
    <property type="entry name" value="RNI-like"/>
    <property type="match status" value="1"/>
</dbReference>
<dbReference type="Pfam" id="PF25372">
    <property type="entry name" value="DUF7885"/>
    <property type="match status" value="1"/>
</dbReference>
<gene>
    <name evidence="14" type="primary">LOC106463496</name>
</gene>
<dbReference type="CDD" id="cd21743">
    <property type="entry name" value="CTD_KDM2A_2B-like"/>
    <property type="match status" value="1"/>
</dbReference>
<dbReference type="InterPro" id="IPR003347">
    <property type="entry name" value="JmjC_dom"/>
</dbReference>
<dbReference type="PROSITE" id="PS01359">
    <property type="entry name" value="ZF_PHD_1"/>
    <property type="match status" value="1"/>
</dbReference>
<dbReference type="InterPro" id="IPR002857">
    <property type="entry name" value="Znf_CXXC"/>
</dbReference>
<dbReference type="Gene3D" id="3.80.10.10">
    <property type="entry name" value="Ribonuclease Inhibitor"/>
    <property type="match status" value="2"/>
</dbReference>
<keyword evidence="3" id="KW-0862">Zinc</keyword>
<accession>A0ABM1BC25</accession>
<dbReference type="CDD" id="cd22122">
    <property type="entry name" value="F-box_JHDM"/>
    <property type="match status" value="1"/>
</dbReference>
<proteinExistence type="predicted"/>
<dbReference type="SMART" id="SM00558">
    <property type="entry name" value="JmjC"/>
    <property type="match status" value="1"/>
</dbReference>